<feature type="transmembrane region" description="Helical" evidence="13">
    <location>
        <begin position="200"/>
        <end position="218"/>
    </location>
</feature>
<accession>A0ABX2FY83</accession>
<evidence type="ECO:0000256" key="10">
    <source>
        <dbReference type="ARBA" id="ARBA00023004"/>
    </source>
</evidence>
<dbReference type="InterPro" id="IPR017927">
    <property type="entry name" value="FAD-bd_FR_type"/>
</dbReference>
<evidence type="ECO:0000313" key="16">
    <source>
        <dbReference type="Proteomes" id="UP001516061"/>
    </source>
</evidence>
<evidence type="ECO:0000256" key="5">
    <source>
        <dbReference type="ARBA" id="ARBA00022714"/>
    </source>
</evidence>
<evidence type="ECO:0000256" key="2">
    <source>
        <dbReference type="ARBA" id="ARBA00004141"/>
    </source>
</evidence>
<dbReference type="PRINTS" id="PR00409">
    <property type="entry name" value="PHDIOXRDTASE"/>
</dbReference>
<feature type="transmembrane region" description="Helical" evidence="13">
    <location>
        <begin position="83"/>
        <end position="99"/>
    </location>
</feature>
<keyword evidence="16" id="KW-1185">Reference proteome</keyword>
<feature type="transmembrane region" description="Helical" evidence="13">
    <location>
        <begin position="174"/>
        <end position="194"/>
    </location>
</feature>
<keyword evidence="9" id="KW-0560">Oxidoreductase</keyword>
<evidence type="ECO:0000256" key="8">
    <source>
        <dbReference type="ARBA" id="ARBA00022989"/>
    </source>
</evidence>
<feature type="transmembrane region" description="Helical" evidence="13">
    <location>
        <begin position="145"/>
        <end position="162"/>
    </location>
</feature>
<evidence type="ECO:0000256" key="3">
    <source>
        <dbReference type="ARBA" id="ARBA00022630"/>
    </source>
</evidence>
<dbReference type="Gene3D" id="2.40.30.10">
    <property type="entry name" value="Translation factors"/>
    <property type="match status" value="1"/>
</dbReference>
<dbReference type="SUPFAM" id="SSF52343">
    <property type="entry name" value="Ferredoxin reductase-like, C-terminal NADP-linked domain"/>
    <property type="match status" value="1"/>
</dbReference>
<evidence type="ECO:0000313" key="15">
    <source>
        <dbReference type="EMBL" id="NRT54976.1"/>
    </source>
</evidence>
<reference evidence="15 16" key="1">
    <citation type="submission" date="2020-05" db="EMBL/GenBank/DDBJ databases">
        <title>Genomic Encyclopedia of Type Strains, Phase IV (KMG-V): Genome sequencing to study the core and pangenomes of soil and plant-associated prokaryotes.</title>
        <authorList>
            <person name="Whitman W."/>
        </authorList>
    </citation>
    <scope>NUCLEOTIDE SEQUENCE [LARGE SCALE GENOMIC DNA]</scope>
    <source>
        <strain evidence="15 16">C29</strain>
    </source>
</reference>
<keyword evidence="8 13" id="KW-1133">Transmembrane helix</keyword>
<evidence type="ECO:0000256" key="7">
    <source>
        <dbReference type="ARBA" id="ARBA00022827"/>
    </source>
</evidence>
<dbReference type="PANTHER" id="PTHR47354">
    <property type="entry name" value="NADH OXIDOREDUCTASE HCR"/>
    <property type="match status" value="1"/>
</dbReference>
<name>A0ABX2FY83_9BURK</name>
<dbReference type="Proteomes" id="UP001516061">
    <property type="component" value="Unassembled WGS sequence"/>
</dbReference>
<comment type="subcellular location">
    <subcellularLocation>
        <location evidence="2">Membrane</location>
        <topology evidence="2">Multi-pass membrane protein</topology>
    </subcellularLocation>
</comment>
<dbReference type="RefSeq" id="WP_173803918.1">
    <property type="nucleotide sequence ID" value="NZ_JABSNM010000002.1"/>
</dbReference>
<keyword evidence="3" id="KW-0285">Flavoprotein</keyword>
<organism evidence="15 16">
    <name type="scientific">Sphaerotilus uruguayifluvii</name>
    <dbReference type="NCBI Taxonomy" id="2735897"/>
    <lineage>
        <taxon>Bacteria</taxon>
        <taxon>Pseudomonadati</taxon>
        <taxon>Pseudomonadota</taxon>
        <taxon>Betaproteobacteria</taxon>
        <taxon>Burkholderiales</taxon>
        <taxon>Sphaerotilaceae</taxon>
        <taxon>Sphaerotilus</taxon>
    </lineage>
</organism>
<keyword evidence="12 13" id="KW-0472">Membrane</keyword>
<gene>
    <name evidence="15" type="ORF">HNQ01_000686</name>
</gene>
<keyword evidence="5" id="KW-0001">2Fe-2S</keyword>
<dbReference type="InterPro" id="IPR039261">
    <property type="entry name" value="FNR_nucleotide-bd"/>
</dbReference>
<dbReference type="PROSITE" id="PS51384">
    <property type="entry name" value="FAD_FR"/>
    <property type="match status" value="1"/>
</dbReference>
<dbReference type="CDD" id="cd06198">
    <property type="entry name" value="FNR_like_3"/>
    <property type="match status" value="1"/>
</dbReference>
<evidence type="ECO:0000256" key="9">
    <source>
        <dbReference type="ARBA" id="ARBA00023002"/>
    </source>
</evidence>
<comment type="caution">
    <text evidence="15">The sequence shown here is derived from an EMBL/GenBank/DDBJ whole genome shotgun (WGS) entry which is preliminary data.</text>
</comment>
<dbReference type="PANTHER" id="PTHR47354:SF8">
    <property type="entry name" value="1,2-PHENYLACETYL-COA EPOXIDASE, SUBUNIT E"/>
    <property type="match status" value="1"/>
</dbReference>
<evidence type="ECO:0000256" key="1">
    <source>
        <dbReference type="ARBA" id="ARBA00001974"/>
    </source>
</evidence>
<dbReference type="Gene3D" id="3.40.50.80">
    <property type="entry name" value="Nucleotide-binding domain of ferredoxin-NADP reductase (FNR) module"/>
    <property type="match status" value="1"/>
</dbReference>
<feature type="transmembrane region" description="Helical" evidence="13">
    <location>
        <begin position="40"/>
        <end position="62"/>
    </location>
</feature>
<evidence type="ECO:0000256" key="12">
    <source>
        <dbReference type="ARBA" id="ARBA00023136"/>
    </source>
</evidence>
<dbReference type="EMBL" id="JABSNM010000002">
    <property type="protein sequence ID" value="NRT54976.1"/>
    <property type="molecule type" value="Genomic_DNA"/>
</dbReference>
<keyword evidence="11" id="KW-0411">Iron-sulfur</keyword>
<evidence type="ECO:0000256" key="13">
    <source>
        <dbReference type="SAM" id="Phobius"/>
    </source>
</evidence>
<keyword evidence="7" id="KW-0274">FAD</keyword>
<dbReference type="InterPro" id="IPR017938">
    <property type="entry name" value="Riboflavin_synthase-like_b-brl"/>
</dbReference>
<comment type="cofactor">
    <cofactor evidence="1">
        <name>FAD</name>
        <dbReference type="ChEBI" id="CHEBI:57692"/>
    </cofactor>
</comment>
<proteinExistence type="predicted"/>
<evidence type="ECO:0000256" key="6">
    <source>
        <dbReference type="ARBA" id="ARBA00022723"/>
    </source>
</evidence>
<keyword evidence="4 13" id="KW-0812">Transmembrane</keyword>
<keyword evidence="6" id="KW-0479">Metal-binding</keyword>
<dbReference type="InterPro" id="IPR050415">
    <property type="entry name" value="MRET"/>
</dbReference>
<evidence type="ECO:0000259" key="14">
    <source>
        <dbReference type="PROSITE" id="PS51384"/>
    </source>
</evidence>
<sequence>MQTDRIRRFLAFLLVALSLGWLLAEPHPLPQPLTWFSFRAVFVQYSGVLAIGAMSVAMLLALRPRRVEPHLDGLDKMYRLHKWLGITALSTSVLHWWFAKGTKWMVGWGWLERPVRGPRPAGEQRAYLEALLGSQRGLAETVGEWVFYAAAILMILALVKRFPYHLFARTHKWLAAAYLALVFHSVVLVKFAYWGQPVGWLLAVLMAGGSVAGVLVLAGRVGARRKVRGTVVETQRYPGVDSLETVIELSPGWSGHAAGQFAFVTVDPKEGAHPYTIASAWDPKTPRLSFVTKALGDHTRALPDLLRPGLEVTVEGPYGRFDFEDGRERQIWVGAGIGITPFIARMQQLARQGRAPARVDLFHATAQRDEAALARLRADADAAGVRLHVLVDAEDGLLDGERIRRLVPDWAQASLWFCGPGGFGRALHADFVAQGLPRRAFHQELFQMR</sequence>
<feature type="domain" description="FAD-binding FR-type" evidence="14">
    <location>
        <begin position="224"/>
        <end position="324"/>
    </location>
</feature>
<keyword evidence="10" id="KW-0408">Iron</keyword>
<evidence type="ECO:0000256" key="11">
    <source>
        <dbReference type="ARBA" id="ARBA00023014"/>
    </source>
</evidence>
<dbReference type="SUPFAM" id="SSF63380">
    <property type="entry name" value="Riboflavin synthase domain-like"/>
    <property type="match status" value="1"/>
</dbReference>
<protein>
    <submittedName>
        <fullName evidence="15">Ferric reductase</fullName>
    </submittedName>
</protein>
<dbReference type="InterPro" id="IPR013130">
    <property type="entry name" value="Fe3_Rdtase_TM_dom"/>
</dbReference>
<evidence type="ECO:0000256" key="4">
    <source>
        <dbReference type="ARBA" id="ARBA00022692"/>
    </source>
</evidence>
<dbReference type="Pfam" id="PF01794">
    <property type="entry name" value="Ferric_reduct"/>
    <property type="match status" value="1"/>
</dbReference>